<keyword evidence="13" id="KW-1185">Reference proteome</keyword>
<dbReference type="SMR" id="A0A1D8PRZ3"/>
<evidence type="ECO:0000256" key="7">
    <source>
        <dbReference type="ARBA" id="ARBA00023146"/>
    </source>
</evidence>
<dbReference type="RefSeq" id="XP_718201.2">
    <property type="nucleotide sequence ID" value="XM_713108.2"/>
</dbReference>
<dbReference type="InterPro" id="IPR002314">
    <property type="entry name" value="aa-tRNA-synt_IIb"/>
</dbReference>
<evidence type="ECO:0000256" key="1">
    <source>
        <dbReference type="ARBA" id="ARBA00008226"/>
    </source>
</evidence>
<dbReference type="EC" id="6.1.1.15" evidence="2"/>
<dbReference type="PANTHER" id="PTHR42753">
    <property type="entry name" value="MITOCHONDRIAL RIBOSOME PROTEIN L39/PROLYL-TRNA LIGASE FAMILY MEMBER"/>
    <property type="match status" value="1"/>
</dbReference>
<dbReference type="InParanoid" id="A0A1D8PRZ3"/>
<dbReference type="EMBL" id="CP017630">
    <property type="protein sequence ID" value="AOW30907.1"/>
    <property type="molecule type" value="Genomic_DNA"/>
</dbReference>
<protein>
    <recommendedName>
        <fullName evidence="2">proline--tRNA ligase</fullName>
        <ecNumber evidence="2">6.1.1.15</ecNumber>
    </recommendedName>
    <alternativeName>
        <fullName evidence="8">Prolyl-tRNA synthetase</fullName>
    </alternativeName>
</protein>
<comment type="catalytic activity">
    <reaction evidence="9">
        <text>tRNA(Pro) + L-proline + ATP = L-prolyl-tRNA(Pro) + AMP + diphosphate</text>
        <dbReference type="Rhea" id="RHEA:14305"/>
        <dbReference type="Rhea" id="RHEA-COMP:9700"/>
        <dbReference type="Rhea" id="RHEA-COMP:9702"/>
        <dbReference type="ChEBI" id="CHEBI:30616"/>
        <dbReference type="ChEBI" id="CHEBI:33019"/>
        <dbReference type="ChEBI" id="CHEBI:60039"/>
        <dbReference type="ChEBI" id="CHEBI:78442"/>
        <dbReference type="ChEBI" id="CHEBI:78532"/>
        <dbReference type="ChEBI" id="CHEBI:456215"/>
        <dbReference type="EC" id="6.1.1.15"/>
    </reaction>
</comment>
<dbReference type="Gene3D" id="3.30.930.10">
    <property type="entry name" value="Bira Bifunctional Protein, Domain 2"/>
    <property type="match status" value="2"/>
</dbReference>
<keyword evidence="3 12" id="KW-0436">Ligase</keyword>
<dbReference type="SUPFAM" id="SSF52954">
    <property type="entry name" value="Class II aaRS ABD-related"/>
    <property type="match status" value="1"/>
</dbReference>
<evidence type="ECO:0000313" key="11">
    <source>
        <dbReference type="CGD" id="CAL0000194318"/>
    </source>
</evidence>
<sequence>MIIIKRFLHIKTVPKSYGNQLSKFKYSKQIPTHEVLTKLGYITYPRAGLVNWSKMGLLIQNKISQIIRQRMDEIQFEEVSLSLISHKELWKLTNRWDQEEIFKLVGDEYLLVPTAEEEITNYVKKQFLESYKNFPLALYQINPKFRNEKRPRGGLLRGKEFLMKDAYSFDLNESEAMKTYEKVVGAYHKIFQDLGIPYVKAEADSGDIGGSLSHEWHYLNSSGEDTVFECNECHNVSNMEKALSYPKEIDETIEVSVKYFTTEDKSTLICAYYPSNRILEPKFIQNEIPDIDLDSINDLSEFNHDISTRIVRIMDSRLSSRSKFPDFPISNFINRSLITTLTDIPIVLAQEGEICGHCEEGKLSASSAIEVGHTFYLGDKYSKPLDLEVDVPTSNNSIEKQRIMMGCYGIGISRIIAAIAEINRDEKGLKWPRSIAPWEVTVVEVSKQKQLKNVNDNNHHNNPQDNFQEIYNILNQANIDYRLDNRSDSMGKKLKQSDLLGIPLSIILGNQYPIIEIEVRGNKKNNNNNSWLQSYTENKDQFDWKVETDAQGNDTKHYIHKDGLVTVVNSLLNDM</sequence>
<reference evidence="12 13" key="2">
    <citation type="journal article" date="2007" name="Genome Biol.">
        <title>Assembly of the Candida albicans genome into sixteen supercontigs aligned on the eight chromosomes.</title>
        <authorList>
            <person name="van het Hoog M."/>
            <person name="Rast T.J."/>
            <person name="Martchenko M."/>
            <person name="Grindle S."/>
            <person name="Dignard D."/>
            <person name="Hogues H."/>
            <person name="Cuomo C."/>
            <person name="Berriman M."/>
            <person name="Scherer S."/>
            <person name="Magee B.B."/>
            <person name="Whiteway M."/>
            <person name="Chibana H."/>
            <person name="Nantel A."/>
            <person name="Magee P.T."/>
        </authorList>
    </citation>
    <scope>GENOME REANNOTATION</scope>
    <source>
        <strain evidence="13">SC5314 / ATCC MYA-2876</strain>
    </source>
</reference>
<evidence type="ECO:0000256" key="2">
    <source>
        <dbReference type="ARBA" id="ARBA00012831"/>
    </source>
</evidence>
<keyword evidence="6" id="KW-0648">Protein biosynthesis</keyword>
<evidence type="ECO:0000313" key="12">
    <source>
        <dbReference type="EMBL" id="AOW30907.1"/>
    </source>
</evidence>
<evidence type="ECO:0000256" key="9">
    <source>
        <dbReference type="ARBA" id="ARBA00047671"/>
    </source>
</evidence>
<dbReference type="Pfam" id="PF03129">
    <property type="entry name" value="HGTP_anticodon"/>
    <property type="match status" value="1"/>
</dbReference>
<organism evidence="12 13">
    <name type="scientific">Candida albicans (strain SC5314 / ATCC MYA-2876)</name>
    <name type="common">Yeast</name>
    <dbReference type="NCBI Taxonomy" id="237561"/>
    <lineage>
        <taxon>Eukaryota</taxon>
        <taxon>Fungi</taxon>
        <taxon>Dikarya</taxon>
        <taxon>Ascomycota</taxon>
        <taxon>Saccharomycotina</taxon>
        <taxon>Pichiomycetes</taxon>
        <taxon>Debaryomycetaceae</taxon>
        <taxon>Candida/Lodderomyces clade</taxon>
        <taxon>Candida</taxon>
    </lineage>
</organism>
<dbReference type="GO" id="GO:0005524">
    <property type="term" value="F:ATP binding"/>
    <property type="evidence" value="ECO:0007669"/>
    <property type="project" value="UniProtKB-KW"/>
</dbReference>
<dbReference type="GO" id="GO:0006433">
    <property type="term" value="P:prolyl-tRNA aminoacylation"/>
    <property type="evidence" value="ECO:0000318"/>
    <property type="project" value="GO_Central"/>
</dbReference>
<dbReference type="PROSITE" id="PS50862">
    <property type="entry name" value="AA_TRNA_LIGASE_II"/>
    <property type="match status" value="1"/>
</dbReference>
<name>A0A1D8PRZ3_CANAL</name>
<dbReference type="SUPFAM" id="SSF55681">
    <property type="entry name" value="Class II aaRS and biotin synthetases"/>
    <property type="match status" value="1"/>
</dbReference>
<dbReference type="GeneID" id="3640100"/>
<dbReference type="Gene3D" id="3.40.50.800">
    <property type="entry name" value="Anticodon-binding domain"/>
    <property type="match status" value="1"/>
</dbReference>
<dbReference type="CDD" id="cd00779">
    <property type="entry name" value="ProRS_core_prok"/>
    <property type="match status" value="1"/>
</dbReference>
<evidence type="ECO:0000256" key="5">
    <source>
        <dbReference type="ARBA" id="ARBA00022840"/>
    </source>
</evidence>
<dbReference type="InterPro" id="IPR045864">
    <property type="entry name" value="aa-tRNA-synth_II/BPL/LPL"/>
</dbReference>
<dbReference type="PANTHER" id="PTHR42753:SF2">
    <property type="entry name" value="PROLINE--TRNA LIGASE"/>
    <property type="match status" value="1"/>
</dbReference>
<evidence type="ECO:0000256" key="4">
    <source>
        <dbReference type="ARBA" id="ARBA00022741"/>
    </source>
</evidence>
<dbReference type="OrthoDB" id="10267474at2759"/>
<dbReference type="CGD" id="CAL0000194318">
    <property type="gene designation" value="PRS"/>
</dbReference>
<accession>A0A1D8PRZ3</accession>
<dbReference type="InterPro" id="IPR006195">
    <property type="entry name" value="aa-tRNA-synth_II"/>
</dbReference>
<keyword evidence="4" id="KW-0547">Nucleotide-binding</keyword>
<comment type="similarity">
    <text evidence="1">Belongs to the class-II aminoacyl-tRNA synthetase family.</text>
</comment>
<dbReference type="GO" id="GO:0005739">
    <property type="term" value="C:mitochondrion"/>
    <property type="evidence" value="ECO:0000318"/>
    <property type="project" value="GO_Central"/>
</dbReference>
<dbReference type="InterPro" id="IPR036621">
    <property type="entry name" value="Anticodon-bd_dom_sf"/>
</dbReference>
<dbReference type="Proteomes" id="UP000000559">
    <property type="component" value="Chromosome R"/>
</dbReference>
<dbReference type="Pfam" id="PF00587">
    <property type="entry name" value="tRNA-synt_2b"/>
    <property type="match status" value="1"/>
</dbReference>
<dbReference type="InterPro" id="IPR033730">
    <property type="entry name" value="ProRS_core_prok"/>
</dbReference>
<evidence type="ECO:0000259" key="10">
    <source>
        <dbReference type="PROSITE" id="PS50862"/>
    </source>
</evidence>
<keyword evidence="7" id="KW-0030">Aminoacyl-tRNA synthetase</keyword>
<dbReference type="VEuPathDB" id="FungiDB:CR_01480W_A"/>
<evidence type="ECO:0000256" key="6">
    <source>
        <dbReference type="ARBA" id="ARBA00022917"/>
    </source>
</evidence>
<dbReference type="InterPro" id="IPR050062">
    <property type="entry name" value="Pro-tRNA_synthetase"/>
</dbReference>
<dbReference type="STRING" id="237561.A0A1D8PRZ3"/>
<dbReference type="eggNOG" id="KOG2324">
    <property type="taxonomic scope" value="Eukaryota"/>
</dbReference>
<keyword evidence="5" id="KW-0067">ATP-binding</keyword>
<dbReference type="InterPro" id="IPR004154">
    <property type="entry name" value="Anticodon-bd"/>
</dbReference>
<feature type="domain" description="Aminoacyl-transfer RNA synthetases class-II family profile" evidence="10">
    <location>
        <begin position="56"/>
        <end position="432"/>
    </location>
</feature>
<dbReference type="FunCoup" id="A0A1D8PRZ3">
    <property type="interactions" value="453"/>
</dbReference>
<dbReference type="GO" id="GO:0004827">
    <property type="term" value="F:proline-tRNA ligase activity"/>
    <property type="evidence" value="ECO:0000318"/>
    <property type="project" value="GO_Central"/>
</dbReference>
<gene>
    <name evidence="11 12" type="primary">PRS</name>
    <name evidence="12" type="ordered locus">CAALFM_CR01480WA</name>
    <name evidence="11" type="ordered locus">orf19.10067</name>
</gene>
<evidence type="ECO:0000256" key="3">
    <source>
        <dbReference type="ARBA" id="ARBA00022598"/>
    </source>
</evidence>
<reference evidence="12 13" key="1">
    <citation type="journal article" date="2004" name="Proc. Natl. Acad. Sci. U.S.A.">
        <title>The diploid genome sequence of Candida albicans.</title>
        <authorList>
            <person name="Jones T."/>
            <person name="Federspiel N.A."/>
            <person name="Chibana H."/>
            <person name="Dungan J."/>
            <person name="Kalman S."/>
            <person name="Magee B.B."/>
            <person name="Newport G."/>
            <person name="Thorstenson Y.R."/>
            <person name="Agabian N."/>
            <person name="Magee P.T."/>
            <person name="Davis R.W."/>
            <person name="Scherer S."/>
        </authorList>
    </citation>
    <scope>NUCLEOTIDE SEQUENCE [LARGE SCALE GENOMIC DNA]</scope>
    <source>
        <strain evidence="13">SC5314 / ATCC MYA-2876</strain>
    </source>
</reference>
<reference evidence="12 13" key="3">
    <citation type="journal article" date="2013" name="Genome Biol.">
        <title>Assembly of a phased diploid Candida albicans genome facilitates allele-specific measurements and provides a simple model for repeat and indel structure.</title>
        <authorList>
            <person name="Muzzey D."/>
            <person name="Schwartz K."/>
            <person name="Weissman J.S."/>
            <person name="Sherlock G."/>
        </authorList>
    </citation>
    <scope>NUCLEOTIDE SEQUENCE [LARGE SCALE GENOMIC DNA]</scope>
    <source>
        <strain evidence="13">SC5314 / ATCC MYA-2876</strain>
    </source>
</reference>
<dbReference type="PRINTS" id="PR01046">
    <property type="entry name" value="TRNASYNTHPRO"/>
</dbReference>
<evidence type="ECO:0000256" key="8">
    <source>
        <dbReference type="ARBA" id="ARBA00029731"/>
    </source>
</evidence>
<dbReference type="KEGG" id="cal:CAALFM_CR01480WA"/>
<evidence type="ECO:0000313" key="13">
    <source>
        <dbReference type="Proteomes" id="UP000000559"/>
    </source>
</evidence>
<dbReference type="AlphaFoldDB" id="A0A1D8PRZ3"/>
<dbReference type="InterPro" id="IPR002316">
    <property type="entry name" value="Pro-tRNA-ligase_IIa"/>
</dbReference>
<proteinExistence type="inferred from homology"/>